<feature type="region of interest" description="Disordered" evidence="1">
    <location>
        <begin position="668"/>
        <end position="708"/>
    </location>
</feature>
<comment type="caution">
    <text evidence="3">The sequence shown here is derived from an EMBL/GenBank/DDBJ whole genome shotgun (WGS) entry which is preliminary data.</text>
</comment>
<feature type="transmembrane region" description="Helical" evidence="2">
    <location>
        <begin position="48"/>
        <end position="68"/>
    </location>
</feature>
<feature type="compositionally biased region" description="Polar residues" evidence="1">
    <location>
        <begin position="243"/>
        <end position="277"/>
    </location>
</feature>
<feature type="region of interest" description="Disordered" evidence="1">
    <location>
        <begin position="571"/>
        <end position="593"/>
    </location>
</feature>
<proteinExistence type="predicted"/>
<feature type="compositionally biased region" description="Low complexity" evidence="1">
    <location>
        <begin position="223"/>
        <end position="242"/>
    </location>
</feature>
<keyword evidence="2" id="KW-1133">Transmembrane helix</keyword>
<feature type="compositionally biased region" description="Pro residues" evidence="1">
    <location>
        <begin position="72"/>
        <end position="87"/>
    </location>
</feature>
<feature type="compositionally biased region" description="Low complexity" evidence="1">
    <location>
        <begin position="88"/>
        <end position="97"/>
    </location>
</feature>
<evidence type="ECO:0000313" key="4">
    <source>
        <dbReference type="Proteomes" id="UP000034690"/>
    </source>
</evidence>
<gene>
    <name evidence="3" type="ORF">UT40_C0014G0019</name>
</gene>
<evidence type="ECO:0000256" key="2">
    <source>
        <dbReference type="SAM" id="Phobius"/>
    </source>
</evidence>
<organism evidence="3 4">
    <name type="scientific">Candidatus Woesebacteria bacterium GW2011_GWA1_39_21b</name>
    <dbReference type="NCBI Taxonomy" id="1618551"/>
    <lineage>
        <taxon>Bacteria</taxon>
        <taxon>Candidatus Woeseibacteriota</taxon>
    </lineage>
</organism>
<feature type="compositionally biased region" description="Low complexity" evidence="1">
    <location>
        <begin position="115"/>
        <end position="127"/>
    </location>
</feature>
<sequence length="803" mass="81441">MKIIFENIEIRLINQTKGNEFGQDLRFLRKIKDRLANMVRRKVKVKKLLATFMMALVLLVQNPLALVAQEAPTPPPSPTAPAEPTPLPDATELTPPETQTPPTEPTPPPQPTAPTAPTAPTSPTAPSYETYVTPTPIPLPTTYSSSSSNQSAGSTASTSGDSGSSTTLSSPTSGAGSQNQNGQAGSTTIATGDATNVGNISTTANNNLTSSPQVSGSGSGAQVVNSGNGTSSTNSGSVGVTSDTNTIQNNSAIVGNDLNQETTTGDNSASMNTGGDNVITTGDANTTGTIVTGVNTNLDAVTVYEFNISDDHLGDYVLDLANATCISGCTPADVTVKNDGNGEGSTNTGDVDIDLTDNTFQTNDALIENNMNLISDTGDNKTSMNTGGDNTITTGDANVSGSVVNMVNTNIVGNVVYAVVNIFGDLVGDIILPDGSILACCVGSVTATNVANGSDSTNTVNIDQSSSTTSSQFNNVDIQNNLVLDATTGENDVNKNTNGASSVTTGDANLVAQVLNVANTNLVGGNWWLVLVNEAGRWIGRIIGADGQNYGGSGGFEFIVSESGEITAVNSGNGADSTNTANVSQSTNTTTSQTNNATIVNNVNLSSNTGGNNANMNTGGNNSIATGDANVIASIVNFVNNNITGGGKLFVTVINVFGSWLGDFVGPGQTKENNDSGNSGGGLGGVGGNASQGDSQESGSAQQSGNSEVSSSSIATSVLGLFINSTGNGSGSISFGNDQESVQAVMGVSDDGQGGNPTAGNKVVRINLAWLTPLIPLGILVLLRKRRKVTKVGASAGTIKAYQ</sequence>
<evidence type="ECO:0000256" key="1">
    <source>
        <dbReference type="SAM" id="MobiDB-lite"/>
    </source>
</evidence>
<feature type="transmembrane region" description="Helical" evidence="2">
    <location>
        <begin position="766"/>
        <end position="783"/>
    </location>
</feature>
<reference evidence="3 4" key="1">
    <citation type="journal article" date="2015" name="Nature">
        <title>rRNA introns, odd ribosomes, and small enigmatic genomes across a large radiation of phyla.</title>
        <authorList>
            <person name="Brown C.T."/>
            <person name="Hug L.A."/>
            <person name="Thomas B.C."/>
            <person name="Sharon I."/>
            <person name="Castelle C.J."/>
            <person name="Singh A."/>
            <person name="Wilkins M.J."/>
            <person name="Williams K.H."/>
            <person name="Banfield J.F."/>
        </authorList>
    </citation>
    <scope>NUCLEOTIDE SEQUENCE [LARGE SCALE GENOMIC DNA]</scope>
</reference>
<feature type="compositionally biased region" description="Gly residues" evidence="1">
    <location>
        <begin position="678"/>
        <end position="690"/>
    </location>
</feature>
<evidence type="ECO:0000313" key="3">
    <source>
        <dbReference type="EMBL" id="KKR13563.1"/>
    </source>
</evidence>
<dbReference type="EMBL" id="LBWQ01000014">
    <property type="protein sequence ID" value="KKR13563.1"/>
    <property type="molecule type" value="Genomic_DNA"/>
</dbReference>
<keyword evidence="2" id="KW-0812">Transmembrane</keyword>
<feature type="compositionally biased region" description="Low complexity" evidence="1">
    <location>
        <begin position="577"/>
        <end position="593"/>
    </location>
</feature>
<feature type="compositionally biased region" description="Polar residues" evidence="1">
    <location>
        <begin position="187"/>
        <end position="222"/>
    </location>
</feature>
<feature type="region of interest" description="Disordered" evidence="1">
    <location>
        <begin position="70"/>
        <end position="277"/>
    </location>
</feature>
<feature type="compositionally biased region" description="Low complexity" evidence="1">
    <location>
        <begin position="140"/>
        <end position="186"/>
    </location>
</feature>
<dbReference type="AlphaFoldDB" id="A0A0G0NDI0"/>
<protein>
    <submittedName>
        <fullName evidence="3">Uncharacterized protein</fullName>
    </submittedName>
</protein>
<keyword evidence="2" id="KW-0472">Membrane</keyword>
<dbReference type="Proteomes" id="UP000034690">
    <property type="component" value="Unassembled WGS sequence"/>
</dbReference>
<name>A0A0G0NDI0_9BACT</name>
<accession>A0A0G0NDI0</accession>
<feature type="compositionally biased region" description="Pro residues" evidence="1">
    <location>
        <begin position="98"/>
        <end position="114"/>
    </location>
</feature>